<gene>
    <name evidence="2" type="ORF">BCT49_22605</name>
</gene>
<reference evidence="3" key="1">
    <citation type="submission" date="2016-07" db="EMBL/GenBank/DDBJ databases">
        <title>Nontailed viruses are major unrecognized killers of bacteria in the ocean.</title>
        <authorList>
            <person name="Kauffman K."/>
            <person name="Hussain F."/>
            <person name="Yang J."/>
            <person name="Arevalo P."/>
            <person name="Brown J."/>
            <person name="Cutler M."/>
            <person name="Kelly L."/>
            <person name="Polz M.F."/>
        </authorList>
    </citation>
    <scope>NUCLEOTIDE SEQUENCE [LARGE SCALE GENOMIC DNA]</scope>
    <source>
        <strain evidence="3">10N.261.46.F8</strain>
    </source>
</reference>
<feature type="domain" description="FIST" evidence="1">
    <location>
        <begin position="43"/>
        <end position="258"/>
    </location>
</feature>
<organism evidence="2 3">
    <name type="scientific">Vibrio lentus</name>
    <dbReference type="NCBI Taxonomy" id="136468"/>
    <lineage>
        <taxon>Bacteria</taxon>
        <taxon>Pseudomonadati</taxon>
        <taxon>Pseudomonadota</taxon>
        <taxon>Gammaproteobacteria</taxon>
        <taxon>Vibrionales</taxon>
        <taxon>Vibrionaceae</taxon>
        <taxon>Vibrio</taxon>
    </lineage>
</organism>
<dbReference type="SMART" id="SM00897">
    <property type="entry name" value="FIST"/>
    <property type="match status" value="1"/>
</dbReference>
<proteinExistence type="predicted"/>
<evidence type="ECO:0000313" key="3">
    <source>
        <dbReference type="Proteomes" id="UP000235406"/>
    </source>
</evidence>
<name>A0A2N7KJM5_9VIBR</name>
<accession>A0A2N7KJM5</accession>
<sequence length="276" mass="30522">MFQTFFPKFKQNKIENQILPSKIYSCEPNSLPTFAEIKKDIQNPSLCLAYVAHTTDTTLVDRVCKSLQLLFSGTNCTQVSIMSSGNLLSEARNVYQAGSVVLHIFDKTLIAEVEPCIVDLPKHTKPEDIDAHINKMRVSISSHRWKLQQNHFNTFCYVTFDGHSMLEGQLLSAAYASGNIDVPIIGGSAGGVLFSRAAWGINGQMHDGKALMLMTQIGDAYSYAFRSTHSVTGSSNIKMTVAKCDNSTRTLQKVVDERGEIKSTLSTLQTKWGALF</sequence>
<evidence type="ECO:0000259" key="1">
    <source>
        <dbReference type="SMART" id="SM00897"/>
    </source>
</evidence>
<evidence type="ECO:0000313" key="2">
    <source>
        <dbReference type="EMBL" id="PMM76310.1"/>
    </source>
</evidence>
<dbReference type="EMBL" id="MCZK01000031">
    <property type="protein sequence ID" value="PMM76310.1"/>
    <property type="molecule type" value="Genomic_DNA"/>
</dbReference>
<dbReference type="Pfam" id="PF08495">
    <property type="entry name" value="FIST"/>
    <property type="match status" value="1"/>
</dbReference>
<dbReference type="Proteomes" id="UP000235406">
    <property type="component" value="Unassembled WGS sequence"/>
</dbReference>
<dbReference type="RefSeq" id="WP_102434035.1">
    <property type="nucleotide sequence ID" value="NZ_CAWNVI010000031.1"/>
</dbReference>
<dbReference type="AlphaFoldDB" id="A0A2N7KJM5"/>
<protein>
    <recommendedName>
        <fullName evidence="1">FIST domain-containing protein</fullName>
    </recommendedName>
</protein>
<dbReference type="OrthoDB" id="9807948at2"/>
<comment type="caution">
    <text evidence="2">The sequence shown here is derived from an EMBL/GenBank/DDBJ whole genome shotgun (WGS) entry which is preliminary data.</text>
</comment>
<dbReference type="InterPro" id="IPR013702">
    <property type="entry name" value="FIST_domain_N"/>
</dbReference>